<accession>A0A8J6K359</accession>
<keyword evidence="2" id="KW-1185">Reference proteome</keyword>
<protein>
    <submittedName>
        <fullName evidence="1">Uncharacterized protein</fullName>
    </submittedName>
</protein>
<proteinExistence type="predicted"/>
<comment type="caution">
    <text evidence="1">The sequence shown here is derived from an EMBL/GenBank/DDBJ whole genome shotgun (WGS) entry which is preliminary data.</text>
</comment>
<name>A0A8J6K359_ELECQ</name>
<evidence type="ECO:0000313" key="2">
    <source>
        <dbReference type="Proteomes" id="UP000770717"/>
    </source>
</evidence>
<gene>
    <name evidence="1" type="ORF">GDO78_013086</name>
</gene>
<reference evidence="1" key="1">
    <citation type="thesis" date="2020" institute="ProQuest LLC" country="789 East Eisenhower Parkway, Ann Arbor, MI, USA">
        <title>Comparative Genomics and Chromosome Evolution.</title>
        <authorList>
            <person name="Mudd A.B."/>
        </authorList>
    </citation>
    <scope>NUCLEOTIDE SEQUENCE</scope>
    <source>
        <strain evidence="1">HN-11 Male</strain>
        <tissue evidence="1">Kidney and liver</tissue>
    </source>
</reference>
<dbReference type="AlphaFoldDB" id="A0A8J6K359"/>
<sequence>MPQVSTLAIMLHLPLRKDIGIQENLFSFGPDILRKRRTLLVLRKACRIFYSSSIAFHFCTEHAINPVINGQTPYFQEGLATIRELQVSIVMEGSNRFCCLHFS</sequence>
<evidence type="ECO:0000313" key="1">
    <source>
        <dbReference type="EMBL" id="KAG9477907.1"/>
    </source>
</evidence>
<dbReference type="Proteomes" id="UP000770717">
    <property type="component" value="Unassembled WGS sequence"/>
</dbReference>
<organism evidence="1 2">
    <name type="scientific">Eleutherodactylus coqui</name>
    <name type="common">Puerto Rican coqui</name>
    <dbReference type="NCBI Taxonomy" id="57060"/>
    <lineage>
        <taxon>Eukaryota</taxon>
        <taxon>Metazoa</taxon>
        <taxon>Chordata</taxon>
        <taxon>Craniata</taxon>
        <taxon>Vertebrata</taxon>
        <taxon>Euteleostomi</taxon>
        <taxon>Amphibia</taxon>
        <taxon>Batrachia</taxon>
        <taxon>Anura</taxon>
        <taxon>Neobatrachia</taxon>
        <taxon>Hyloidea</taxon>
        <taxon>Eleutherodactylidae</taxon>
        <taxon>Eleutherodactylinae</taxon>
        <taxon>Eleutherodactylus</taxon>
        <taxon>Eleutherodactylus</taxon>
    </lineage>
</organism>
<dbReference type="EMBL" id="WNTK01000009">
    <property type="protein sequence ID" value="KAG9477907.1"/>
    <property type="molecule type" value="Genomic_DNA"/>
</dbReference>